<gene>
    <name evidence="2" type="ORF">AKJ36_02815</name>
</gene>
<proteinExistence type="predicted"/>
<dbReference type="AlphaFoldDB" id="A0A133UK41"/>
<keyword evidence="3" id="KW-1185">Reference proteome</keyword>
<evidence type="ECO:0000256" key="1">
    <source>
        <dbReference type="SAM" id="Phobius"/>
    </source>
</evidence>
<evidence type="ECO:0000313" key="2">
    <source>
        <dbReference type="EMBL" id="KXA94476.1"/>
    </source>
</evidence>
<keyword evidence="1" id="KW-0472">Membrane</keyword>
<accession>A0A133UK41</accession>
<name>A0A133UK41_9EURY</name>
<feature type="transmembrane region" description="Helical" evidence="1">
    <location>
        <begin position="6"/>
        <end position="28"/>
    </location>
</feature>
<keyword evidence="1" id="KW-0812">Transmembrane</keyword>
<comment type="caution">
    <text evidence="2">The sequence shown here is derived from an EMBL/GenBank/DDBJ whole genome shotgun (WGS) entry which is preliminary data.</text>
</comment>
<dbReference type="Proteomes" id="UP000070155">
    <property type="component" value="Unassembled WGS sequence"/>
</dbReference>
<protein>
    <submittedName>
        <fullName evidence="2">Uncharacterized protein</fullName>
    </submittedName>
</protein>
<dbReference type="EMBL" id="LHXQ01000045">
    <property type="protein sequence ID" value="KXA94476.1"/>
    <property type="molecule type" value="Genomic_DNA"/>
</dbReference>
<keyword evidence="1" id="KW-1133">Transmembrane helix</keyword>
<reference evidence="2 3" key="1">
    <citation type="journal article" date="2016" name="Sci. Rep.">
        <title>Metabolic traits of an uncultured archaeal lineage -MSBL1- from brine pools of the Red Sea.</title>
        <authorList>
            <person name="Mwirichia R."/>
            <person name="Alam I."/>
            <person name="Rashid M."/>
            <person name="Vinu M."/>
            <person name="Ba-Alawi W."/>
            <person name="Anthony Kamau A."/>
            <person name="Kamanda Ngugi D."/>
            <person name="Goker M."/>
            <person name="Klenk H.P."/>
            <person name="Bajic V."/>
            <person name="Stingl U."/>
        </authorList>
    </citation>
    <scope>NUCLEOTIDE SEQUENCE [LARGE SCALE GENOMIC DNA]</scope>
    <source>
        <strain evidence="2">SCGC-AAA259I07</strain>
    </source>
</reference>
<sequence length="67" mass="7573">MFHSGSSLDLIFFLSLRIGFVNCLAGFVKRWKKKTRQKIENIYEDLEDGKPFYERGVEGAGRGGGDS</sequence>
<evidence type="ECO:0000313" key="3">
    <source>
        <dbReference type="Proteomes" id="UP000070155"/>
    </source>
</evidence>
<organism evidence="2 3">
    <name type="scientific">candidate division MSBL1 archaeon SCGC-AAA259I07</name>
    <dbReference type="NCBI Taxonomy" id="1698266"/>
    <lineage>
        <taxon>Archaea</taxon>
        <taxon>Methanobacteriati</taxon>
        <taxon>Methanobacteriota</taxon>
        <taxon>candidate division MSBL1</taxon>
    </lineage>
</organism>